<keyword evidence="6" id="KW-1278">Translocase</keyword>
<dbReference type="EMBL" id="CP031517">
    <property type="protein sequence ID" value="QOS39942.1"/>
    <property type="molecule type" value="Genomic_DNA"/>
</dbReference>
<dbReference type="GO" id="GO:0005886">
    <property type="term" value="C:plasma membrane"/>
    <property type="evidence" value="ECO:0007669"/>
    <property type="project" value="TreeGrafter"/>
</dbReference>
<feature type="transmembrane region" description="Helical" evidence="9">
    <location>
        <begin position="124"/>
        <end position="143"/>
    </location>
</feature>
<keyword evidence="7 9" id="KW-1133">Transmembrane helix</keyword>
<evidence type="ECO:0000256" key="4">
    <source>
        <dbReference type="ARBA" id="ARBA00022643"/>
    </source>
</evidence>
<dbReference type="InterPro" id="IPR004338">
    <property type="entry name" value="NqrB/RnfD"/>
</dbReference>
<keyword evidence="1" id="KW-0813">Transport</keyword>
<evidence type="ECO:0000313" key="12">
    <source>
        <dbReference type="Proteomes" id="UP000578697"/>
    </source>
</evidence>
<feature type="transmembrane region" description="Helical" evidence="9">
    <location>
        <begin position="262"/>
        <end position="282"/>
    </location>
</feature>
<dbReference type="RefSeq" id="WP_184651781.1">
    <property type="nucleotide sequence ID" value="NZ_JACHFR010000001.1"/>
</dbReference>
<dbReference type="Proteomes" id="UP000578697">
    <property type="component" value="Unassembled WGS sequence"/>
</dbReference>
<sequence>MQFKTFSSKNSMTLTPYTFLTPSVATSSKIMIAMLLLQVILLAATKSFSALVTTFSALAASVACETVFKTGKNNFRTNYPVAVIQGLITGLLIPQNYPFLIVFIITFFCFLSGKYVFGSFASSWVNPAALTVAVLFFLDPSYFPSFTISAHSLQARNAALSLIQDGSVKIFTFDYKITDFLNKNIFSFFKISIPNGYISMILDSGSLIPAFRFNFLSLISLILFISYSILDFIIPSIFLLAYLLLVRLLLPNFINGTPLQGDMLLALLTSGTIFYSTYLLQWYGTTPLTKAGKIFYAFTAAVFAFIIIGFGTSSAGFIFIILIMNLISPMIQYFENRKALSSIKKYLLPKVNAVRENENV</sequence>
<dbReference type="EMBL" id="JACHFR010000001">
    <property type="protein sequence ID" value="MBB5218361.1"/>
    <property type="molecule type" value="Genomic_DNA"/>
</dbReference>
<evidence type="ECO:0000256" key="3">
    <source>
        <dbReference type="ARBA" id="ARBA00022630"/>
    </source>
</evidence>
<proteinExistence type="predicted"/>
<evidence type="ECO:0000313" key="11">
    <source>
        <dbReference type="EMBL" id="QOS39942.1"/>
    </source>
</evidence>
<dbReference type="AlphaFoldDB" id="A0A840SFZ5"/>
<dbReference type="PANTHER" id="PTHR30578:SF0">
    <property type="entry name" value="ION-TRANSLOCATING OXIDOREDUCTASE COMPLEX SUBUNIT D"/>
    <property type="match status" value="1"/>
</dbReference>
<evidence type="ECO:0000313" key="10">
    <source>
        <dbReference type="EMBL" id="MBB5218361.1"/>
    </source>
</evidence>
<evidence type="ECO:0000313" key="13">
    <source>
        <dbReference type="Proteomes" id="UP000593591"/>
    </source>
</evidence>
<feature type="transmembrane region" description="Helical" evidence="9">
    <location>
        <begin position="232"/>
        <end position="250"/>
    </location>
</feature>
<evidence type="ECO:0000256" key="5">
    <source>
        <dbReference type="ARBA" id="ARBA00022692"/>
    </source>
</evidence>
<protein>
    <submittedName>
        <fullName evidence="10">Electron transport complex protein RnfD</fullName>
    </submittedName>
</protein>
<evidence type="ECO:0000256" key="2">
    <source>
        <dbReference type="ARBA" id="ARBA00022553"/>
    </source>
</evidence>
<evidence type="ECO:0000256" key="8">
    <source>
        <dbReference type="ARBA" id="ARBA00023136"/>
    </source>
</evidence>
<reference evidence="11 13" key="1">
    <citation type="submission" date="2018-08" db="EMBL/GenBank/DDBJ databases">
        <title>The first complete genome of Treponema rectale (CHPAT), a commensal spirochete of the bovine rectum.</title>
        <authorList>
            <person name="Staton G.J."/>
            <person name="Clegg S.R."/>
            <person name="Carter S.D."/>
            <person name="Radford A.D."/>
            <person name="Darby A."/>
            <person name="Hall N."/>
            <person name="Birtles R.J."/>
            <person name="Evans N.J."/>
        </authorList>
    </citation>
    <scope>NUCLEOTIDE SEQUENCE [LARGE SCALE GENOMIC DNA]</scope>
    <source>
        <strain evidence="11 13">CHPA</strain>
    </source>
</reference>
<dbReference type="PANTHER" id="PTHR30578">
    <property type="entry name" value="ELECTRON TRANSPORT COMPLEX PROTEIN RNFD"/>
    <property type="match status" value="1"/>
</dbReference>
<accession>A0A840SFZ5</accession>
<reference evidence="10 12" key="2">
    <citation type="submission" date="2020-08" db="EMBL/GenBank/DDBJ databases">
        <title>Genomic Encyclopedia of Type Strains, Phase IV (KMG-IV): sequencing the most valuable type-strain genomes for metagenomic binning, comparative biology and taxonomic classification.</title>
        <authorList>
            <person name="Goeker M."/>
        </authorList>
    </citation>
    <scope>NUCLEOTIDE SEQUENCE [LARGE SCALE GENOMIC DNA]</scope>
    <source>
        <strain evidence="10 12">DSM 103679</strain>
    </source>
</reference>
<gene>
    <name evidence="11" type="ORF">DYE49_05525</name>
    <name evidence="10" type="ORF">HNP77_000705</name>
</gene>
<feature type="transmembrane region" description="Helical" evidence="9">
    <location>
        <begin position="294"/>
        <end position="327"/>
    </location>
</feature>
<keyword evidence="8 9" id="KW-0472">Membrane</keyword>
<dbReference type="GO" id="GO:0055085">
    <property type="term" value="P:transmembrane transport"/>
    <property type="evidence" value="ECO:0007669"/>
    <property type="project" value="InterPro"/>
</dbReference>
<keyword evidence="12" id="KW-1185">Reference proteome</keyword>
<keyword evidence="4" id="KW-0288">FMN</keyword>
<dbReference type="KEGG" id="trc:DYE49_05525"/>
<evidence type="ECO:0000256" key="9">
    <source>
        <dbReference type="SAM" id="Phobius"/>
    </source>
</evidence>
<evidence type="ECO:0000256" key="7">
    <source>
        <dbReference type="ARBA" id="ARBA00022989"/>
    </source>
</evidence>
<keyword evidence="3" id="KW-0285">Flavoprotein</keyword>
<evidence type="ECO:0000256" key="1">
    <source>
        <dbReference type="ARBA" id="ARBA00022448"/>
    </source>
</evidence>
<dbReference type="Proteomes" id="UP000593591">
    <property type="component" value="Chromosome"/>
</dbReference>
<evidence type="ECO:0000256" key="6">
    <source>
        <dbReference type="ARBA" id="ARBA00022967"/>
    </source>
</evidence>
<keyword evidence="5 9" id="KW-0812">Transmembrane</keyword>
<name>A0A840SFZ5_9SPIR</name>
<keyword evidence="2" id="KW-0597">Phosphoprotein</keyword>
<dbReference type="Pfam" id="PF03116">
    <property type="entry name" value="NQR2_RnfD_RnfE"/>
    <property type="match status" value="1"/>
</dbReference>
<organism evidence="10 12">
    <name type="scientific">Treponema rectale</name>
    <dbReference type="NCBI Taxonomy" id="744512"/>
    <lineage>
        <taxon>Bacteria</taxon>
        <taxon>Pseudomonadati</taxon>
        <taxon>Spirochaetota</taxon>
        <taxon>Spirochaetia</taxon>
        <taxon>Spirochaetales</taxon>
        <taxon>Treponemataceae</taxon>
        <taxon>Treponema</taxon>
    </lineage>
</organism>